<feature type="compositionally biased region" description="Basic and acidic residues" evidence="1">
    <location>
        <begin position="485"/>
        <end position="502"/>
    </location>
</feature>
<feature type="compositionally biased region" description="Basic and acidic residues" evidence="1">
    <location>
        <begin position="517"/>
        <end position="557"/>
    </location>
</feature>
<proteinExistence type="predicted"/>
<comment type="caution">
    <text evidence="3">The sequence shown here is derived from an EMBL/GenBank/DDBJ whole genome shotgun (WGS) entry which is preliminary data.</text>
</comment>
<feature type="region of interest" description="Disordered" evidence="1">
    <location>
        <begin position="470"/>
        <end position="598"/>
    </location>
</feature>
<dbReference type="InterPro" id="IPR026834">
    <property type="entry name" value="LHH"/>
</dbReference>
<organism evidence="3 4">
    <name type="scientific">Paenibacillus rhizoplanae</name>
    <dbReference type="NCBI Taxonomy" id="1917181"/>
    <lineage>
        <taxon>Bacteria</taxon>
        <taxon>Bacillati</taxon>
        <taxon>Bacillota</taxon>
        <taxon>Bacilli</taxon>
        <taxon>Bacillales</taxon>
        <taxon>Paenibacillaceae</taxon>
        <taxon>Paenibacillus</taxon>
    </lineage>
</organism>
<feature type="compositionally biased region" description="Basic and acidic residues" evidence="1">
    <location>
        <begin position="157"/>
        <end position="172"/>
    </location>
</feature>
<dbReference type="Pfam" id="PF14411">
    <property type="entry name" value="LHH"/>
    <property type="match status" value="1"/>
</dbReference>
<name>A0ABW5F4N9_9BACL</name>
<feature type="region of interest" description="Disordered" evidence="1">
    <location>
        <begin position="831"/>
        <end position="853"/>
    </location>
</feature>
<feature type="compositionally biased region" description="Basic and acidic residues" evidence="1">
    <location>
        <begin position="1088"/>
        <end position="1107"/>
    </location>
</feature>
<feature type="region of interest" description="Disordered" evidence="1">
    <location>
        <begin position="1081"/>
        <end position="1118"/>
    </location>
</feature>
<evidence type="ECO:0000313" key="4">
    <source>
        <dbReference type="Proteomes" id="UP001597448"/>
    </source>
</evidence>
<reference evidence="4" key="1">
    <citation type="journal article" date="2019" name="Int. J. Syst. Evol. Microbiol.">
        <title>The Global Catalogue of Microorganisms (GCM) 10K type strain sequencing project: providing services to taxonomists for standard genome sequencing and annotation.</title>
        <authorList>
            <consortium name="The Broad Institute Genomics Platform"/>
            <consortium name="The Broad Institute Genome Sequencing Center for Infectious Disease"/>
            <person name="Wu L."/>
            <person name="Ma J."/>
        </authorList>
    </citation>
    <scope>NUCLEOTIDE SEQUENCE [LARGE SCALE GENOMIC DNA]</scope>
    <source>
        <strain evidence="4">CCM 8725</strain>
    </source>
</reference>
<evidence type="ECO:0000259" key="2">
    <source>
        <dbReference type="Pfam" id="PF14411"/>
    </source>
</evidence>
<dbReference type="RefSeq" id="WP_209993851.1">
    <property type="nucleotide sequence ID" value="NZ_JBHUKY010000016.1"/>
</dbReference>
<evidence type="ECO:0000256" key="1">
    <source>
        <dbReference type="SAM" id="MobiDB-lite"/>
    </source>
</evidence>
<feature type="compositionally biased region" description="Basic and acidic residues" evidence="1">
    <location>
        <begin position="564"/>
        <end position="591"/>
    </location>
</feature>
<accession>A0ABW5F4N9</accession>
<dbReference type="EMBL" id="JBHUKY010000016">
    <property type="protein sequence ID" value="MFD2409529.1"/>
    <property type="molecule type" value="Genomic_DNA"/>
</dbReference>
<dbReference type="Proteomes" id="UP001597448">
    <property type="component" value="Unassembled WGS sequence"/>
</dbReference>
<feature type="domain" description="LHH" evidence="2">
    <location>
        <begin position="1329"/>
        <end position="1412"/>
    </location>
</feature>
<feature type="region of interest" description="Disordered" evidence="1">
    <location>
        <begin position="1"/>
        <end position="24"/>
    </location>
</feature>
<sequence>MPSKIAVHKPAEPQSVTQKRPAQVPLADKAALKPPLRTPLELNQLAHRLRTAPETVSSREFNLLSGVIGLRSALMLLDQGKRTKPEKAEQTRAKADKPIVNESGSKKTAGIKSPPITAKPAAARAIHAFRKTSQTGDMRGGTTEVKAAVVKAQAKKGGKEERAISVRLEGEGGLKPPAKVSFSTKPESKPEADKEGKVSVTPVERGQKSADKSATPGQKSAAAGPRTSALPLQARKATAKAPVVHIKGDNPGSVIQQLGSIAPAEITKAYTQAVGVSGEALGQQRQQAEKALPAIPTPTGIAPGKADPAKRIAADPVPAFELPAFQSAKQGVKASAGMNSFPQVSEDADPDRMMEEASRYAANPPEMGLTGEADPSQVESFRAEGKQHMQTVQASELEQTRQDFGEERIQPKPDPGILRSAQGIRAVAPPAFQLKPTGVIPPDVAAYLNPHLEGPLQAYMVNRQAEYQKGKEPFDSGLTTAQSDTKAEVERLKAEASEKQRNEQTAAKAEVSGYRTQWKEEIKATSGEYDREAGAAAAEKNKEITGIRDEKEGEVKRKLSAAEAESRQEYKNTKTQAEEKQKQGEAEGEPKKKAKNPWEWIKEKGKQLGEAIQKGMNFLFTQLRKAVKAIFDKAKQAVVGLIEAGRKLIVSAIKVFGNVLKGIANTIFARFPGIAKKINSWIDRAVNKAVQAVNTAAAFLKKGVSAALDFLGKTADKLFAGVQSMYNGIFTGIGKFLSGEFKINFGKALEVAQIAAEVAAAFATGGGSVLVQIVTWLTSTLPKLLRQANTVMTVVGTLRNFKVQNLKQFLNPAGLGGFLVKGLFGELKPLQTGQGDDKEKDKDGGKAPKGGSQEKGLMKVLQLLQGVFEILQKTVGKVAGAINKALPVINISGKSWFNPFSMVYAGMVQGLEVLKNPAEALSEGAGKLKEAAGGLFKGIREKVTEAAGGIKAKVQLLGKPAQLMSVLANKAVDMVLNFIITHPPSALIKAVFKGIEAVAGQSLVDLIRQHIPFADKLINKIAASSPVQGLLQPLQGPVDKVGGLIDEATEGATGLVDEAQSQTNQVFGNGTKLLANLSGISGGGSKDSSGKDSSGKNSSGKKEEPKASGKAGTAKKESSGDFIGTVKGGVHTRLLAFGKKLLKSGVNLVVAGAGKLKNAIAGLLVNFKIGKESHQLWVEKRGGGPVVVMASEYPQPLSVIIKGFEKRIEKLKKDKNGKPENKKDDSGVNVGDLINQLNGFVTTIGATPVDDLAKSDLDALVPVIRAVEQYLEKRESGAGGKGNVFSHEQVPWTAIRPKGTKQTYAVYQRNDIDWDYVRNAGDANFIGKTNADAAKKGLAPQLNDGSFSTLHHLGQDSRGPLVEASTRYHGVGKYGQDILHSQYGRSKPNPEFPIDRNKFGVDTREYWKWRVTNQ</sequence>
<protein>
    <submittedName>
        <fullName evidence="3">HNH/ENDO VII family nuclease</fullName>
    </submittedName>
</protein>
<feature type="compositionally biased region" description="Basic and acidic residues" evidence="1">
    <location>
        <begin position="835"/>
        <end position="846"/>
    </location>
</feature>
<evidence type="ECO:0000313" key="3">
    <source>
        <dbReference type="EMBL" id="MFD2409529.1"/>
    </source>
</evidence>
<feature type="compositionally biased region" description="Basic and acidic residues" evidence="1">
    <location>
        <begin position="186"/>
        <end position="197"/>
    </location>
</feature>
<keyword evidence="4" id="KW-1185">Reference proteome</keyword>
<gene>
    <name evidence="3" type="ORF">ACFSX3_06595</name>
</gene>
<feature type="region of interest" description="Disordered" evidence="1">
    <location>
        <begin position="152"/>
        <end position="236"/>
    </location>
</feature>